<dbReference type="PROSITE" id="PS50112">
    <property type="entry name" value="PAS"/>
    <property type="match status" value="1"/>
</dbReference>
<dbReference type="Pfam" id="PF00512">
    <property type="entry name" value="HisKA"/>
    <property type="match status" value="1"/>
</dbReference>
<keyword evidence="4" id="KW-0808">Transferase</keyword>
<dbReference type="Gene3D" id="3.30.565.10">
    <property type="entry name" value="Histidine kinase-like ATPase, C-terminal domain"/>
    <property type="match status" value="1"/>
</dbReference>
<accession>A0ABV9I8W9</accession>
<evidence type="ECO:0000256" key="1">
    <source>
        <dbReference type="ARBA" id="ARBA00000085"/>
    </source>
</evidence>
<protein>
    <recommendedName>
        <fullName evidence="2">histidine kinase</fullName>
        <ecNumber evidence="2">2.7.13.3</ecNumber>
    </recommendedName>
</protein>
<dbReference type="SMART" id="SM00388">
    <property type="entry name" value="HisKA"/>
    <property type="match status" value="1"/>
</dbReference>
<dbReference type="PANTHER" id="PTHR43304">
    <property type="entry name" value="PHYTOCHROME-LIKE PROTEIN CPH1"/>
    <property type="match status" value="1"/>
</dbReference>
<keyword evidence="6" id="KW-0175">Coiled coil</keyword>
<name>A0ABV9I8W9_9DEIO</name>
<dbReference type="Pfam" id="PF00989">
    <property type="entry name" value="PAS"/>
    <property type="match status" value="1"/>
</dbReference>
<feature type="coiled-coil region" evidence="6">
    <location>
        <begin position="467"/>
        <end position="501"/>
    </location>
</feature>
<dbReference type="InterPro" id="IPR003594">
    <property type="entry name" value="HATPase_dom"/>
</dbReference>
<evidence type="ECO:0000256" key="5">
    <source>
        <dbReference type="ARBA" id="ARBA00022777"/>
    </source>
</evidence>
<dbReference type="InterPro" id="IPR036097">
    <property type="entry name" value="HisK_dim/P_sf"/>
</dbReference>
<dbReference type="Gene3D" id="3.30.450.40">
    <property type="match status" value="2"/>
</dbReference>
<keyword evidence="9" id="KW-0067">ATP-binding</keyword>
<dbReference type="PRINTS" id="PR00344">
    <property type="entry name" value="BCTRLSENSOR"/>
</dbReference>
<keyword evidence="5" id="KW-0418">Kinase</keyword>
<organism evidence="9 10">
    <name type="scientific">Deinococcus hohokamensis</name>
    <dbReference type="NCBI Taxonomy" id="309883"/>
    <lineage>
        <taxon>Bacteria</taxon>
        <taxon>Thermotogati</taxon>
        <taxon>Deinococcota</taxon>
        <taxon>Deinococci</taxon>
        <taxon>Deinococcales</taxon>
        <taxon>Deinococcaceae</taxon>
        <taxon>Deinococcus</taxon>
    </lineage>
</organism>
<dbReference type="Pfam" id="PF02518">
    <property type="entry name" value="HATPase_c"/>
    <property type="match status" value="1"/>
</dbReference>
<dbReference type="EMBL" id="JBHSEI010000005">
    <property type="protein sequence ID" value="MFC4638356.1"/>
    <property type="molecule type" value="Genomic_DNA"/>
</dbReference>
<proteinExistence type="predicted"/>
<feature type="domain" description="PAS" evidence="8">
    <location>
        <begin position="10"/>
        <end position="57"/>
    </location>
</feature>
<comment type="caution">
    <text evidence="9">The sequence shown here is derived from an EMBL/GenBank/DDBJ whole genome shotgun (WGS) entry which is preliminary data.</text>
</comment>
<dbReference type="InterPro" id="IPR035965">
    <property type="entry name" value="PAS-like_dom_sf"/>
</dbReference>
<dbReference type="SMART" id="SM00387">
    <property type="entry name" value="HATPase_c"/>
    <property type="match status" value="1"/>
</dbReference>
<evidence type="ECO:0000259" key="7">
    <source>
        <dbReference type="PROSITE" id="PS50109"/>
    </source>
</evidence>
<evidence type="ECO:0000256" key="3">
    <source>
        <dbReference type="ARBA" id="ARBA00022553"/>
    </source>
</evidence>
<dbReference type="EC" id="2.7.13.3" evidence="2"/>
<dbReference type="PROSITE" id="PS50109">
    <property type="entry name" value="HIS_KIN"/>
    <property type="match status" value="1"/>
</dbReference>
<dbReference type="RefSeq" id="WP_380061362.1">
    <property type="nucleotide sequence ID" value="NZ_JBHSEI010000005.1"/>
</dbReference>
<dbReference type="SMART" id="SM00065">
    <property type="entry name" value="GAF"/>
    <property type="match status" value="2"/>
</dbReference>
<dbReference type="SUPFAM" id="SSF55874">
    <property type="entry name" value="ATPase domain of HSP90 chaperone/DNA topoisomerase II/histidine kinase"/>
    <property type="match status" value="1"/>
</dbReference>
<evidence type="ECO:0000256" key="4">
    <source>
        <dbReference type="ARBA" id="ARBA00022679"/>
    </source>
</evidence>
<dbReference type="InterPro" id="IPR029016">
    <property type="entry name" value="GAF-like_dom_sf"/>
</dbReference>
<keyword evidence="9" id="KW-0547">Nucleotide-binding</keyword>
<dbReference type="CDD" id="cd16921">
    <property type="entry name" value="HATPase_FilI-like"/>
    <property type="match status" value="1"/>
</dbReference>
<dbReference type="Proteomes" id="UP001595952">
    <property type="component" value="Unassembled WGS sequence"/>
</dbReference>
<gene>
    <name evidence="9" type="ORF">ACFO0D_08360</name>
</gene>
<dbReference type="SUPFAM" id="SSF55781">
    <property type="entry name" value="GAF domain-like"/>
    <property type="match status" value="2"/>
</dbReference>
<dbReference type="InterPro" id="IPR013767">
    <property type="entry name" value="PAS_fold"/>
</dbReference>
<evidence type="ECO:0000256" key="2">
    <source>
        <dbReference type="ARBA" id="ARBA00012438"/>
    </source>
</evidence>
<evidence type="ECO:0000259" key="8">
    <source>
        <dbReference type="PROSITE" id="PS50112"/>
    </source>
</evidence>
<reference evidence="10" key="1">
    <citation type="journal article" date="2019" name="Int. J. Syst. Evol. Microbiol.">
        <title>The Global Catalogue of Microorganisms (GCM) 10K type strain sequencing project: providing services to taxonomists for standard genome sequencing and annotation.</title>
        <authorList>
            <consortium name="The Broad Institute Genomics Platform"/>
            <consortium name="The Broad Institute Genome Sequencing Center for Infectious Disease"/>
            <person name="Wu L."/>
            <person name="Ma J."/>
        </authorList>
    </citation>
    <scope>NUCLEOTIDE SEQUENCE [LARGE SCALE GENOMIC DNA]</scope>
    <source>
        <strain evidence="10">CCUG 55995</strain>
    </source>
</reference>
<dbReference type="InterPro" id="IPR003018">
    <property type="entry name" value="GAF"/>
</dbReference>
<keyword evidence="3" id="KW-0597">Phosphoprotein</keyword>
<dbReference type="NCBIfam" id="TIGR00229">
    <property type="entry name" value="sensory_box"/>
    <property type="match status" value="1"/>
</dbReference>
<dbReference type="Gene3D" id="1.10.287.130">
    <property type="match status" value="1"/>
</dbReference>
<dbReference type="SMART" id="SM00091">
    <property type="entry name" value="PAS"/>
    <property type="match status" value="1"/>
</dbReference>
<evidence type="ECO:0000313" key="10">
    <source>
        <dbReference type="Proteomes" id="UP001595952"/>
    </source>
</evidence>
<keyword evidence="10" id="KW-1185">Reference proteome</keyword>
<dbReference type="GO" id="GO:0005524">
    <property type="term" value="F:ATP binding"/>
    <property type="evidence" value="ECO:0007669"/>
    <property type="project" value="UniProtKB-KW"/>
</dbReference>
<sequence length="724" mass="79794">MPADPLPAALLHATLDGVIGLDDALRVTEWNRAAELTFGYSRDEALGRVLGELILPDPLPAAPEAPTVTLRAPDHTLLGQRLRLTARRRSGAPFPCEVTLYAAPGAAEGRVALLRDLSDRDGLQERQASLYRLARHLERATLPQEVVDLMLREVMPGAQASRGSVGVLIPGSDQVELLGEWNYEAEVRASLASFPLTLEIPGSHVIRTGKPVFGTRAELLARFSALARVGPQELAAAAVLPLSVQGQPFGYLALVYDEPHEFYESERETLTAMAEACALALSRARLLDLERRTRARAAFLAQAGEALASSLNLDATLRQLAEQAVPRVADWCAVYLPEGDVLVALALAHSDPAKVDLLRDYVRQSPVRLDAPGATAAIYHSGQALYLPRITPEMLAAQDLAPEQRARVEELGLRSYMGVPMVAHGRTVGVISFALAETQRSFSPEDLDLALELGRRAGLALDHARLYQQLQESHALLERRVEERTHELQERTRELERSNAELERFAYVASHDLQEPLRTIASFSGLLEQRYAALLDEKGVRYLKFLTLGAERMKVLIDDLLVFSRLNSVKEPLRPLPLERPLQDALGRLRAAVDEAGAEISWDELPEVQGIHSELTQLFQNLIGNAIKFSRPGVPPQIAITAEREEECWHLQVRDNGIGFEAQYAERIFQIFQRLHGRDEYQGTGMGLAICRKVVEHHGGRLWAEAAPGQGSTFHFTLPDAPGT</sequence>
<comment type="catalytic activity">
    <reaction evidence="1">
        <text>ATP + protein L-histidine = ADP + protein N-phospho-L-histidine.</text>
        <dbReference type="EC" id="2.7.13.3"/>
    </reaction>
</comment>
<dbReference type="InterPro" id="IPR036890">
    <property type="entry name" value="HATPase_C_sf"/>
</dbReference>
<evidence type="ECO:0000313" key="9">
    <source>
        <dbReference type="EMBL" id="MFC4638356.1"/>
    </source>
</evidence>
<dbReference type="Pfam" id="PF01590">
    <property type="entry name" value="GAF"/>
    <property type="match status" value="1"/>
</dbReference>
<dbReference type="InterPro" id="IPR005467">
    <property type="entry name" value="His_kinase_dom"/>
</dbReference>
<dbReference type="Pfam" id="PF13185">
    <property type="entry name" value="GAF_2"/>
    <property type="match status" value="1"/>
</dbReference>
<dbReference type="CDD" id="cd00130">
    <property type="entry name" value="PAS"/>
    <property type="match status" value="1"/>
</dbReference>
<dbReference type="SUPFAM" id="SSF55785">
    <property type="entry name" value="PYP-like sensor domain (PAS domain)"/>
    <property type="match status" value="1"/>
</dbReference>
<dbReference type="SUPFAM" id="SSF47384">
    <property type="entry name" value="Homodimeric domain of signal transducing histidine kinase"/>
    <property type="match status" value="1"/>
</dbReference>
<evidence type="ECO:0000256" key="6">
    <source>
        <dbReference type="SAM" id="Coils"/>
    </source>
</evidence>
<dbReference type="CDD" id="cd00082">
    <property type="entry name" value="HisKA"/>
    <property type="match status" value="1"/>
</dbReference>
<dbReference type="InterPro" id="IPR000014">
    <property type="entry name" value="PAS"/>
</dbReference>
<dbReference type="InterPro" id="IPR003661">
    <property type="entry name" value="HisK_dim/P_dom"/>
</dbReference>
<feature type="domain" description="Histidine kinase" evidence="7">
    <location>
        <begin position="508"/>
        <end position="722"/>
    </location>
</feature>
<dbReference type="Gene3D" id="3.30.450.20">
    <property type="entry name" value="PAS domain"/>
    <property type="match status" value="1"/>
</dbReference>
<dbReference type="InterPro" id="IPR052162">
    <property type="entry name" value="Sensor_kinase/Photoreceptor"/>
</dbReference>
<dbReference type="InterPro" id="IPR004358">
    <property type="entry name" value="Sig_transdc_His_kin-like_C"/>
</dbReference>
<dbReference type="PANTHER" id="PTHR43304:SF1">
    <property type="entry name" value="PAC DOMAIN-CONTAINING PROTEIN"/>
    <property type="match status" value="1"/>
</dbReference>